<dbReference type="Pfam" id="PF18031">
    <property type="entry name" value="UCH_C"/>
    <property type="match status" value="1"/>
</dbReference>
<dbReference type="AlphaFoldDB" id="A0A8S1LSZ8"/>
<dbReference type="CDD" id="cd09617">
    <property type="entry name" value="Peptidase_C12_UCH37_BAP1"/>
    <property type="match status" value="1"/>
</dbReference>
<comment type="catalytic activity">
    <reaction evidence="1 2">
        <text>Thiol-dependent hydrolysis of ester, thioester, amide, peptide and isopeptide bonds formed by the C-terminal Gly of ubiquitin (a 76-residue protein attached to proteins as an intracellular targeting signal).</text>
        <dbReference type="EC" id="3.4.19.12"/>
    </reaction>
</comment>
<dbReference type="PROSITE" id="PS52048">
    <property type="entry name" value="UCH_DOMAIN"/>
    <property type="match status" value="1"/>
</dbReference>
<keyword evidence="1 2" id="KW-0788">Thiol protease</keyword>
<dbReference type="InterPro" id="IPR001578">
    <property type="entry name" value="Peptidase_C12_UCH"/>
</dbReference>
<evidence type="ECO:0000313" key="6">
    <source>
        <dbReference type="Proteomes" id="UP000688137"/>
    </source>
</evidence>
<dbReference type="InterPro" id="IPR041507">
    <property type="entry name" value="UCH_C"/>
</dbReference>
<dbReference type="PROSITE" id="PS52049">
    <property type="entry name" value="ULD"/>
    <property type="match status" value="1"/>
</dbReference>
<accession>A0A8S1LSZ8</accession>
<dbReference type="PANTHER" id="PTHR10589:SF16">
    <property type="entry name" value="UBIQUITIN CARBOXYL-TERMINAL HYDROLASE ISOZYME L5"/>
    <property type="match status" value="1"/>
</dbReference>
<proteinExistence type="inferred from homology"/>
<sequence>MQEWCTIESDPGVFTELINAIGVQGVQVEEIYDLNDEQQIAQMQPIYGFIFLFRWTSKGEKRECLKIYDQDLFFANQVIQNACATQAIISILLNCPQIEIGEALKNYKEFAIALDPKERGNCLGAVDVIKTAHNSFARPEPFIFSNDKKKAKEGDDVFHFVSYIPFKGKVYELDGLQEGPILIGEYQDDWIVRAKEAILNRIQHYQEKETAFTLLAVNQCRRFKANKIIEQSQNEIFLSLKTLQFMGVDLTEEQKQLLLQISNQQNIEQELLQESQEELLNRLNLAKNRIQEAQITLNEENAKFQKYKEENSRRKHNYIPFILELFKMAQRKGQLEGLLEKAQQKQQQKLQQQTKK</sequence>
<name>A0A8S1LSZ8_PARPR</name>
<dbReference type="EMBL" id="CAJJDM010000045">
    <property type="protein sequence ID" value="CAD8070189.1"/>
    <property type="molecule type" value="Genomic_DNA"/>
</dbReference>
<dbReference type="OMA" id="YIQYEIQ"/>
<feature type="site" description="Transition state stabilizer" evidence="2">
    <location>
        <position position="77"/>
    </location>
</feature>
<evidence type="ECO:0000313" key="5">
    <source>
        <dbReference type="EMBL" id="CAD8070189.1"/>
    </source>
</evidence>
<keyword evidence="1 2" id="KW-0645">Protease</keyword>
<keyword evidence="6" id="KW-1185">Reference proteome</keyword>
<dbReference type="GO" id="GO:0006511">
    <property type="term" value="P:ubiquitin-dependent protein catabolic process"/>
    <property type="evidence" value="ECO:0007669"/>
    <property type="project" value="UniProtKB-UniRule"/>
</dbReference>
<protein>
    <recommendedName>
        <fullName evidence="1">Ubiquitin carboxyl-terminal hydrolase</fullName>
        <ecNumber evidence="1">3.4.19.12</ecNumber>
    </recommendedName>
</protein>
<feature type="active site" description="Proton donor" evidence="2">
    <location>
        <position position="159"/>
    </location>
</feature>
<evidence type="ECO:0000256" key="1">
    <source>
        <dbReference type="PIRNR" id="PIRNR038120"/>
    </source>
</evidence>
<dbReference type="InterPro" id="IPR017390">
    <property type="entry name" value="Ubiquitinyl_hydrolase_UCH37"/>
</dbReference>
<dbReference type="GO" id="GO:0005737">
    <property type="term" value="C:cytoplasm"/>
    <property type="evidence" value="ECO:0007669"/>
    <property type="project" value="TreeGrafter"/>
</dbReference>
<dbReference type="GO" id="GO:0004843">
    <property type="term" value="F:cysteine-type deubiquitinase activity"/>
    <property type="evidence" value="ECO:0007669"/>
    <property type="project" value="UniProtKB-UniRule"/>
</dbReference>
<evidence type="ECO:0000256" key="3">
    <source>
        <dbReference type="SAM" id="Coils"/>
    </source>
</evidence>
<comment type="similarity">
    <text evidence="1 2">Belongs to the peptidase C12 family.</text>
</comment>
<feature type="active site" description="Nucleophile" evidence="2">
    <location>
        <position position="83"/>
    </location>
</feature>
<reference evidence="5" key="1">
    <citation type="submission" date="2021-01" db="EMBL/GenBank/DDBJ databases">
        <authorList>
            <consortium name="Genoscope - CEA"/>
            <person name="William W."/>
        </authorList>
    </citation>
    <scope>NUCLEOTIDE SEQUENCE</scope>
</reference>
<evidence type="ECO:0000259" key="4">
    <source>
        <dbReference type="PROSITE" id="PS52048"/>
    </source>
</evidence>
<gene>
    <name evidence="5" type="ORF">PPRIM_AZ9-3.1.T0450103</name>
</gene>
<dbReference type="EC" id="3.4.19.12" evidence="1"/>
<feature type="coiled-coil region" evidence="3">
    <location>
        <begin position="269"/>
        <end position="355"/>
    </location>
</feature>
<keyword evidence="1 2" id="KW-0833">Ubl conjugation pathway</keyword>
<keyword evidence="1 2" id="KW-0378">Hydrolase</keyword>
<dbReference type="Pfam" id="PF01088">
    <property type="entry name" value="Peptidase_C12"/>
    <property type="match status" value="1"/>
</dbReference>
<evidence type="ECO:0000256" key="2">
    <source>
        <dbReference type="PROSITE-ProRule" id="PRU01393"/>
    </source>
</evidence>
<comment type="caution">
    <text evidence="5">The sequence shown here is derived from an EMBL/GenBank/DDBJ whole genome shotgun (WGS) entry which is preliminary data.</text>
</comment>
<organism evidence="5 6">
    <name type="scientific">Paramecium primaurelia</name>
    <dbReference type="NCBI Taxonomy" id="5886"/>
    <lineage>
        <taxon>Eukaryota</taxon>
        <taxon>Sar</taxon>
        <taxon>Alveolata</taxon>
        <taxon>Ciliophora</taxon>
        <taxon>Intramacronucleata</taxon>
        <taxon>Oligohymenophorea</taxon>
        <taxon>Peniculida</taxon>
        <taxon>Parameciidae</taxon>
        <taxon>Paramecium</taxon>
    </lineage>
</organism>
<feature type="site" description="Important for enzyme activity" evidence="2">
    <location>
        <position position="174"/>
    </location>
</feature>
<feature type="domain" description="UCH catalytic" evidence="4">
    <location>
        <begin position="3"/>
        <end position="219"/>
    </location>
</feature>
<keyword evidence="3" id="KW-0175">Coiled coil</keyword>
<dbReference type="GO" id="GO:0016579">
    <property type="term" value="P:protein deubiquitination"/>
    <property type="evidence" value="ECO:0007669"/>
    <property type="project" value="TreeGrafter"/>
</dbReference>
<dbReference type="PIRSF" id="PIRSF038120">
    <property type="entry name" value="Ubiquitinyl_hydrolase_UCH37"/>
    <property type="match status" value="1"/>
</dbReference>
<dbReference type="PANTHER" id="PTHR10589">
    <property type="entry name" value="UBIQUITIN CARBOXYL-TERMINAL HYDROLASE"/>
    <property type="match status" value="1"/>
</dbReference>
<dbReference type="FunFam" id="3.40.532.10:FF:000010">
    <property type="entry name" value="Ubiquitin carboxyl-terminal hydrolase"/>
    <property type="match status" value="1"/>
</dbReference>
<dbReference type="Proteomes" id="UP000688137">
    <property type="component" value="Unassembled WGS sequence"/>
</dbReference>